<evidence type="ECO:0000256" key="2">
    <source>
        <dbReference type="ARBA" id="ARBA00023125"/>
    </source>
</evidence>
<keyword evidence="1" id="KW-0805">Transcription regulation</keyword>
<dbReference type="InterPro" id="IPR011711">
    <property type="entry name" value="GntR_C"/>
</dbReference>
<accession>A0A540VRB7</accession>
<dbReference type="Proteomes" id="UP000315400">
    <property type="component" value="Unassembled WGS sequence"/>
</dbReference>
<evidence type="ECO:0000256" key="3">
    <source>
        <dbReference type="ARBA" id="ARBA00023163"/>
    </source>
</evidence>
<comment type="caution">
    <text evidence="5">The sequence shown here is derived from an EMBL/GenBank/DDBJ whole genome shotgun (WGS) entry which is preliminary data.</text>
</comment>
<evidence type="ECO:0000313" key="6">
    <source>
        <dbReference type="Proteomes" id="UP000315400"/>
    </source>
</evidence>
<organism evidence="5 6">
    <name type="scientific">Spiribacter salinus</name>
    <dbReference type="NCBI Taxonomy" id="1335746"/>
    <lineage>
        <taxon>Bacteria</taxon>
        <taxon>Pseudomonadati</taxon>
        <taxon>Pseudomonadota</taxon>
        <taxon>Gammaproteobacteria</taxon>
        <taxon>Chromatiales</taxon>
        <taxon>Ectothiorhodospiraceae</taxon>
        <taxon>Spiribacter</taxon>
    </lineage>
</organism>
<evidence type="ECO:0000256" key="1">
    <source>
        <dbReference type="ARBA" id="ARBA00023015"/>
    </source>
</evidence>
<dbReference type="Gene3D" id="1.10.10.10">
    <property type="entry name" value="Winged helix-like DNA-binding domain superfamily/Winged helix DNA-binding domain"/>
    <property type="match status" value="1"/>
</dbReference>
<evidence type="ECO:0000313" key="5">
    <source>
        <dbReference type="EMBL" id="TQE99310.1"/>
    </source>
</evidence>
<dbReference type="SUPFAM" id="SSF46785">
    <property type="entry name" value="Winged helix' DNA-binding domain"/>
    <property type="match status" value="1"/>
</dbReference>
<sequence>MSEHEKSTATDAVYDLLCRAIIEQSLKPGMRLPEDTVGEQFGVSRTIARHALVRLETEGLVVSRRNRGAYVAEPTLEEAQQIFEVRRCLEIEVTRLLVQRMPRSGFETLEAHVRSEQSINGKDGPVSIRLSGEFHILMAELSGNAVLAKYVRQVVRRCSLIMAMFARSHSSDCAVDEHSQIIAALRAKDSARAIALMEHHLGAVEDRAKFDAAPDTVETVLARYGRELAR</sequence>
<dbReference type="AlphaFoldDB" id="A0A540VRB7"/>
<dbReference type="InterPro" id="IPR000524">
    <property type="entry name" value="Tscrpt_reg_HTH_GntR"/>
</dbReference>
<dbReference type="Gene3D" id="1.20.120.530">
    <property type="entry name" value="GntR ligand-binding domain-like"/>
    <property type="match status" value="1"/>
</dbReference>
<dbReference type="SMART" id="SM00345">
    <property type="entry name" value="HTH_GNTR"/>
    <property type="match status" value="1"/>
</dbReference>
<dbReference type="InterPro" id="IPR008920">
    <property type="entry name" value="TF_FadR/GntR_C"/>
</dbReference>
<dbReference type="PANTHER" id="PTHR43537:SF53">
    <property type="entry name" value="HTH-TYPE TRANSCRIPTIONAL REPRESSOR NANR"/>
    <property type="match status" value="1"/>
</dbReference>
<evidence type="ECO:0000259" key="4">
    <source>
        <dbReference type="PROSITE" id="PS50949"/>
    </source>
</evidence>
<dbReference type="CDD" id="cd07377">
    <property type="entry name" value="WHTH_GntR"/>
    <property type="match status" value="1"/>
</dbReference>
<keyword evidence="3" id="KW-0804">Transcription</keyword>
<dbReference type="Pfam" id="PF07729">
    <property type="entry name" value="FCD"/>
    <property type="match status" value="1"/>
</dbReference>
<dbReference type="GO" id="GO:0003677">
    <property type="term" value="F:DNA binding"/>
    <property type="evidence" value="ECO:0007669"/>
    <property type="project" value="UniProtKB-KW"/>
</dbReference>
<dbReference type="SMART" id="SM00895">
    <property type="entry name" value="FCD"/>
    <property type="match status" value="1"/>
</dbReference>
<dbReference type="SUPFAM" id="SSF48008">
    <property type="entry name" value="GntR ligand-binding domain-like"/>
    <property type="match status" value="1"/>
</dbReference>
<dbReference type="InterPro" id="IPR036390">
    <property type="entry name" value="WH_DNA-bd_sf"/>
</dbReference>
<name>A0A540VRB7_9GAMM</name>
<keyword evidence="2" id="KW-0238">DNA-binding</keyword>
<dbReference type="PANTHER" id="PTHR43537">
    <property type="entry name" value="TRANSCRIPTIONAL REGULATOR, GNTR FAMILY"/>
    <property type="match status" value="1"/>
</dbReference>
<gene>
    <name evidence="5" type="ORF">FKY71_09320</name>
</gene>
<proteinExistence type="predicted"/>
<dbReference type="PROSITE" id="PS50949">
    <property type="entry name" value="HTH_GNTR"/>
    <property type="match status" value="1"/>
</dbReference>
<protein>
    <submittedName>
        <fullName evidence="5">GntR family transcriptional regulator</fullName>
    </submittedName>
</protein>
<reference evidence="5 6" key="1">
    <citation type="submission" date="2019-06" db="EMBL/GenBank/DDBJ databases">
        <title>Metagenome assembled Genome of Spiribacter salinus SL48-SHIP from the microbial mat of Salt Lake 48 (Novosibirsk region, Russia).</title>
        <authorList>
            <person name="Shipova A."/>
            <person name="Rozanov A.S."/>
            <person name="Bryanskaya A.V."/>
            <person name="Peltek S.E."/>
        </authorList>
    </citation>
    <scope>NUCLEOTIDE SEQUENCE [LARGE SCALE GENOMIC DNA]</scope>
    <source>
        <strain evidence="5">SL48-SHIP-2</strain>
    </source>
</reference>
<dbReference type="GO" id="GO:0003700">
    <property type="term" value="F:DNA-binding transcription factor activity"/>
    <property type="evidence" value="ECO:0007669"/>
    <property type="project" value="InterPro"/>
</dbReference>
<feature type="domain" description="HTH gntR-type" evidence="4">
    <location>
        <begin position="7"/>
        <end position="74"/>
    </location>
</feature>
<dbReference type="InterPro" id="IPR036388">
    <property type="entry name" value="WH-like_DNA-bd_sf"/>
</dbReference>
<dbReference type="EMBL" id="VIFK01000073">
    <property type="protein sequence ID" value="TQE99310.1"/>
    <property type="molecule type" value="Genomic_DNA"/>
</dbReference>
<dbReference type="Pfam" id="PF00392">
    <property type="entry name" value="GntR"/>
    <property type="match status" value="1"/>
</dbReference>